<accession>A0A6A5XFW0</accession>
<dbReference type="RefSeq" id="XP_033380311.1">
    <property type="nucleotide sequence ID" value="XM_033530092.1"/>
</dbReference>
<evidence type="ECO:0000313" key="3">
    <source>
        <dbReference type="Proteomes" id="UP000799778"/>
    </source>
</evidence>
<dbReference type="Gene3D" id="3.10.180.10">
    <property type="entry name" value="2,3-Dihydroxybiphenyl 1,2-Dioxygenase, domain 1"/>
    <property type="match status" value="2"/>
</dbReference>
<dbReference type="Proteomes" id="UP000799778">
    <property type="component" value="Unassembled WGS sequence"/>
</dbReference>
<keyword evidence="3" id="KW-1185">Reference proteome</keyword>
<sequence>MTHQRIRVVRLAHVYYQHPNLQTALDFLGDFGFIEQARDGVGKVYLRGYGEQPYIYVAEQSPDDSRHFLGAAWAVETRSDLDIAAGVDSATPIRKNDGPGGGEIVSIKDPNGMFVHFVHGQELRQPVTGSSLPVLEKTVSVSNTVTRKDRKGDFRRFTPGPSPIHKLGHYGYGVPRNNFKLTLNWYLKTLNLKETDSVFNPITGDDETCFLHIDLGDQFTDHHSFFVAATDAPHAFVHHSSYEVNDFDTETLGHDWLLKKGWKNCWGLGRHVLGSQIFDYW</sequence>
<dbReference type="AlphaFoldDB" id="A0A6A5XFW0"/>
<organism evidence="2 3">
    <name type="scientific">Aaosphaeria arxii CBS 175.79</name>
    <dbReference type="NCBI Taxonomy" id="1450172"/>
    <lineage>
        <taxon>Eukaryota</taxon>
        <taxon>Fungi</taxon>
        <taxon>Dikarya</taxon>
        <taxon>Ascomycota</taxon>
        <taxon>Pezizomycotina</taxon>
        <taxon>Dothideomycetes</taxon>
        <taxon>Pleosporomycetidae</taxon>
        <taxon>Pleosporales</taxon>
        <taxon>Pleosporales incertae sedis</taxon>
        <taxon>Aaosphaeria</taxon>
    </lineage>
</organism>
<protein>
    <recommendedName>
        <fullName evidence="1">VOC domain-containing protein</fullName>
    </recommendedName>
</protein>
<dbReference type="EMBL" id="ML978073">
    <property type="protein sequence ID" value="KAF2011972.1"/>
    <property type="molecule type" value="Genomic_DNA"/>
</dbReference>
<feature type="domain" description="VOC" evidence="1">
    <location>
        <begin position="10"/>
        <end position="120"/>
    </location>
</feature>
<dbReference type="GeneID" id="54287489"/>
<dbReference type="InterPro" id="IPR029068">
    <property type="entry name" value="Glyas_Bleomycin-R_OHBP_Dase"/>
</dbReference>
<proteinExistence type="predicted"/>
<dbReference type="CDD" id="cd07267">
    <property type="entry name" value="THT_Oxygenase_N"/>
    <property type="match status" value="1"/>
</dbReference>
<name>A0A6A5XFW0_9PLEO</name>
<gene>
    <name evidence="2" type="ORF">BU24DRAFT_435432</name>
</gene>
<evidence type="ECO:0000259" key="1">
    <source>
        <dbReference type="PROSITE" id="PS51819"/>
    </source>
</evidence>
<dbReference type="SUPFAM" id="SSF54593">
    <property type="entry name" value="Glyoxalase/Bleomycin resistance protein/Dihydroxybiphenyl dioxygenase"/>
    <property type="match status" value="1"/>
</dbReference>
<dbReference type="PROSITE" id="PS51819">
    <property type="entry name" value="VOC"/>
    <property type="match status" value="1"/>
</dbReference>
<reference evidence="2" key="1">
    <citation type="journal article" date="2020" name="Stud. Mycol.">
        <title>101 Dothideomycetes genomes: a test case for predicting lifestyles and emergence of pathogens.</title>
        <authorList>
            <person name="Haridas S."/>
            <person name="Albert R."/>
            <person name="Binder M."/>
            <person name="Bloem J."/>
            <person name="Labutti K."/>
            <person name="Salamov A."/>
            <person name="Andreopoulos B."/>
            <person name="Baker S."/>
            <person name="Barry K."/>
            <person name="Bills G."/>
            <person name="Bluhm B."/>
            <person name="Cannon C."/>
            <person name="Castanera R."/>
            <person name="Culley D."/>
            <person name="Daum C."/>
            <person name="Ezra D."/>
            <person name="Gonzalez J."/>
            <person name="Henrissat B."/>
            <person name="Kuo A."/>
            <person name="Liang C."/>
            <person name="Lipzen A."/>
            <person name="Lutzoni F."/>
            <person name="Magnuson J."/>
            <person name="Mondo S."/>
            <person name="Nolan M."/>
            <person name="Ohm R."/>
            <person name="Pangilinan J."/>
            <person name="Park H.-J."/>
            <person name="Ramirez L."/>
            <person name="Alfaro M."/>
            <person name="Sun H."/>
            <person name="Tritt A."/>
            <person name="Yoshinaga Y."/>
            <person name="Zwiers L.-H."/>
            <person name="Turgeon B."/>
            <person name="Goodwin S."/>
            <person name="Spatafora J."/>
            <person name="Crous P."/>
            <person name="Grigoriev I."/>
        </authorList>
    </citation>
    <scope>NUCLEOTIDE SEQUENCE</scope>
    <source>
        <strain evidence="2">CBS 175.79</strain>
    </source>
</reference>
<dbReference type="OrthoDB" id="3360610at2759"/>
<dbReference type="InterPro" id="IPR037523">
    <property type="entry name" value="VOC_core"/>
</dbReference>
<evidence type="ECO:0000313" key="2">
    <source>
        <dbReference type="EMBL" id="KAF2011972.1"/>
    </source>
</evidence>